<reference evidence="2 3" key="1">
    <citation type="submission" date="2018-02" db="EMBL/GenBank/DDBJ databases">
        <title>The genomes of Aspergillus section Nigri reveals drivers in fungal speciation.</title>
        <authorList>
            <consortium name="DOE Joint Genome Institute"/>
            <person name="Vesth T.C."/>
            <person name="Nybo J."/>
            <person name="Theobald S."/>
            <person name="Brandl J."/>
            <person name="Frisvad J.C."/>
            <person name="Nielsen K.F."/>
            <person name="Lyhne E.K."/>
            <person name="Kogle M.E."/>
            <person name="Kuo A."/>
            <person name="Riley R."/>
            <person name="Clum A."/>
            <person name="Nolan M."/>
            <person name="Lipzen A."/>
            <person name="Salamov A."/>
            <person name="Henrissat B."/>
            <person name="Wiebenga A."/>
            <person name="De vries R.P."/>
            <person name="Grigoriev I.V."/>
            <person name="Mortensen U.H."/>
            <person name="Andersen M.R."/>
            <person name="Baker S.E."/>
        </authorList>
    </citation>
    <scope>NUCLEOTIDE SEQUENCE [LARGE SCALE GENOMIC DNA]</scope>
    <source>
        <strain evidence="2 3">CBS 115571</strain>
    </source>
</reference>
<protein>
    <submittedName>
        <fullName evidence="2">Uncharacterized protein</fullName>
    </submittedName>
</protein>
<sequence>AIWRSYKKIKKSRGWASLIFIGSGVYYFYKYRISFNNSLTTYLYYIISSLKVATDTLYPR</sequence>
<keyword evidence="1" id="KW-0812">Transmembrane</keyword>
<feature type="transmembrane region" description="Helical" evidence="1">
    <location>
        <begin position="12"/>
        <end position="29"/>
    </location>
</feature>
<evidence type="ECO:0000313" key="2">
    <source>
        <dbReference type="EMBL" id="PYI12797.1"/>
    </source>
</evidence>
<dbReference type="Proteomes" id="UP000249829">
    <property type="component" value="Unassembled WGS sequence"/>
</dbReference>
<proteinExistence type="predicted"/>
<feature type="non-terminal residue" evidence="2">
    <location>
        <position position="1"/>
    </location>
</feature>
<organism evidence="2 3">
    <name type="scientific">Aspergillus violaceofuscus (strain CBS 115571)</name>
    <dbReference type="NCBI Taxonomy" id="1450538"/>
    <lineage>
        <taxon>Eukaryota</taxon>
        <taxon>Fungi</taxon>
        <taxon>Dikarya</taxon>
        <taxon>Ascomycota</taxon>
        <taxon>Pezizomycotina</taxon>
        <taxon>Eurotiomycetes</taxon>
        <taxon>Eurotiomycetidae</taxon>
        <taxon>Eurotiales</taxon>
        <taxon>Aspergillaceae</taxon>
        <taxon>Aspergillus</taxon>
    </lineage>
</organism>
<dbReference type="AlphaFoldDB" id="A0A2V5HLG8"/>
<keyword evidence="3" id="KW-1185">Reference proteome</keyword>
<gene>
    <name evidence="2" type="ORF">BO99DRAFT_349004</name>
</gene>
<evidence type="ECO:0000256" key="1">
    <source>
        <dbReference type="SAM" id="Phobius"/>
    </source>
</evidence>
<keyword evidence="1" id="KW-1133">Transmembrane helix</keyword>
<name>A0A2V5HLG8_ASPV1</name>
<dbReference type="EMBL" id="KZ825294">
    <property type="protein sequence ID" value="PYI12797.1"/>
    <property type="molecule type" value="Genomic_DNA"/>
</dbReference>
<keyword evidence="1" id="KW-0472">Membrane</keyword>
<dbReference type="STRING" id="1450538.A0A2V5HLG8"/>
<accession>A0A2V5HLG8</accession>
<evidence type="ECO:0000313" key="3">
    <source>
        <dbReference type="Proteomes" id="UP000249829"/>
    </source>
</evidence>